<reference evidence="2 3" key="1">
    <citation type="journal article" date="2020" name="IScience">
        <title>Genome Sequencing of the Endangered Kingdonia uniflora (Circaeasteraceae, Ranunculales) Reveals Potential Mechanisms of Evolutionary Specialization.</title>
        <authorList>
            <person name="Sun Y."/>
            <person name="Deng T."/>
            <person name="Zhang A."/>
            <person name="Moore M.J."/>
            <person name="Landis J.B."/>
            <person name="Lin N."/>
            <person name="Zhang H."/>
            <person name="Zhang X."/>
            <person name="Huang J."/>
            <person name="Zhang X."/>
            <person name="Sun H."/>
            <person name="Wang H."/>
        </authorList>
    </citation>
    <scope>NUCLEOTIDE SEQUENCE [LARGE SCALE GENOMIC DNA]</scope>
    <source>
        <strain evidence="2">TB1705</strain>
        <tissue evidence="2">Leaf</tissue>
    </source>
</reference>
<protein>
    <submittedName>
        <fullName evidence="2">Uncharacterized protein</fullName>
    </submittedName>
</protein>
<organism evidence="2 3">
    <name type="scientific">Kingdonia uniflora</name>
    <dbReference type="NCBI Taxonomy" id="39325"/>
    <lineage>
        <taxon>Eukaryota</taxon>
        <taxon>Viridiplantae</taxon>
        <taxon>Streptophyta</taxon>
        <taxon>Embryophyta</taxon>
        <taxon>Tracheophyta</taxon>
        <taxon>Spermatophyta</taxon>
        <taxon>Magnoliopsida</taxon>
        <taxon>Ranunculales</taxon>
        <taxon>Circaeasteraceae</taxon>
        <taxon>Kingdonia</taxon>
    </lineage>
</organism>
<evidence type="ECO:0000313" key="3">
    <source>
        <dbReference type="Proteomes" id="UP000541444"/>
    </source>
</evidence>
<evidence type="ECO:0000256" key="1">
    <source>
        <dbReference type="SAM" id="MobiDB-lite"/>
    </source>
</evidence>
<dbReference type="OrthoDB" id="678007at2759"/>
<comment type="caution">
    <text evidence="2">The sequence shown here is derived from an EMBL/GenBank/DDBJ whole genome shotgun (WGS) entry which is preliminary data.</text>
</comment>
<dbReference type="Proteomes" id="UP000541444">
    <property type="component" value="Unassembled WGS sequence"/>
</dbReference>
<dbReference type="EMBL" id="JACGCM010000779">
    <property type="protein sequence ID" value="KAF6166744.1"/>
    <property type="molecule type" value="Genomic_DNA"/>
</dbReference>
<proteinExistence type="predicted"/>
<sequence length="86" mass="9393">MMAEEARSSTPKSNESLMSQMKKGCLSFTTSMYETLTHIKATFVGQQAKKITAKNEKEATEADLQTAKMQVDATNEAESTKKGLGL</sequence>
<name>A0A7J7NID7_9MAGN</name>
<dbReference type="AlphaFoldDB" id="A0A7J7NID7"/>
<gene>
    <name evidence="2" type="ORF">GIB67_005620</name>
</gene>
<feature type="region of interest" description="Disordered" evidence="1">
    <location>
        <begin position="56"/>
        <end position="86"/>
    </location>
</feature>
<evidence type="ECO:0000313" key="2">
    <source>
        <dbReference type="EMBL" id="KAF6166744.1"/>
    </source>
</evidence>
<accession>A0A7J7NID7</accession>
<keyword evidence="3" id="KW-1185">Reference proteome</keyword>